<dbReference type="CDD" id="cd06578">
    <property type="entry name" value="HemD"/>
    <property type="match status" value="1"/>
</dbReference>
<feature type="domain" description="Tetrapyrrole biosynthesis uroporphyrinogen III synthase" evidence="1">
    <location>
        <begin position="16"/>
        <end position="230"/>
    </location>
</feature>
<keyword evidence="3" id="KW-1185">Reference proteome</keyword>
<evidence type="ECO:0000259" key="1">
    <source>
        <dbReference type="Pfam" id="PF02602"/>
    </source>
</evidence>
<evidence type="ECO:0000313" key="3">
    <source>
        <dbReference type="Proteomes" id="UP001294412"/>
    </source>
</evidence>
<organism evidence="2 3">
    <name type="scientific">Fulvimarina uroteuthidis</name>
    <dbReference type="NCBI Taxonomy" id="3098149"/>
    <lineage>
        <taxon>Bacteria</taxon>
        <taxon>Pseudomonadati</taxon>
        <taxon>Pseudomonadota</taxon>
        <taxon>Alphaproteobacteria</taxon>
        <taxon>Hyphomicrobiales</taxon>
        <taxon>Aurantimonadaceae</taxon>
        <taxon>Fulvimarina</taxon>
    </lineage>
</organism>
<dbReference type="Gene3D" id="3.40.50.10090">
    <property type="match status" value="2"/>
</dbReference>
<dbReference type="SUPFAM" id="SSF69618">
    <property type="entry name" value="HemD-like"/>
    <property type="match status" value="1"/>
</dbReference>
<dbReference type="Proteomes" id="UP001294412">
    <property type="component" value="Unassembled WGS sequence"/>
</dbReference>
<dbReference type="RefSeq" id="WP_322185868.1">
    <property type="nucleotide sequence ID" value="NZ_JAXLPB010000001.1"/>
</dbReference>
<comment type="caution">
    <text evidence="2">The sequence shown here is derived from an EMBL/GenBank/DDBJ whole genome shotgun (WGS) entry which is preliminary data.</text>
</comment>
<dbReference type="Pfam" id="PF02602">
    <property type="entry name" value="HEM4"/>
    <property type="match status" value="1"/>
</dbReference>
<proteinExistence type="predicted"/>
<dbReference type="EC" id="4.2.1.75" evidence="2"/>
<protein>
    <submittedName>
        <fullName evidence="2">Uroporphyrinogen-III synthase</fullName>
        <ecNumber evidence="2">4.2.1.75</ecNumber>
    </submittedName>
</protein>
<evidence type="ECO:0000313" key="2">
    <source>
        <dbReference type="EMBL" id="MDY8108424.1"/>
    </source>
</evidence>
<dbReference type="InterPro" id="IPR036108">
    <property type="entry name" value="4pyrrol_syn_uPrphyn_synt_sf"/>
</dbReference>
<dbReference type="InterPro" id="IPR003754">
    <property type="entry name" value="4pyrrol_synth_uPrphyn_synth"/>
</dbReference>
<keyword evidence="2" id="KW-0456">Lyase</keyword>
<dbReference type="EMBL" id="JAXLPB010000001">
    <property type="protein sequence ID" value="MDY8108424.1"/>
    <property type="molecule type" value="Genomic_DNA"/>
</dbReference>
<dbReference type="GO" id="GO:0004852">
    <property type="term" value="F:uroporphyrinogen-III synthase activity"/>
    <property type="evidence" value="ECO:0007669"/>
    <property type="project" value="UniProtKB-EC"/>
</dbReference>
<accession>A0ABU5HZ72</accession>
<reference evidence="2 3" key="1">
    <citation type="submission" date="2023-12" db="EMBL/GenBank/DDBJ databases">
        <title>Description of Novel Strain Fulvimarina sp. 2208YS6-2-32 isolated from Uroteuthis (Photololigo) edulis.</title>
        <authorList>
            <person name="Park J.-S."/>
        </authorList>
    </citation>
    <scope>NUCLEOTIDE SEQUENCE [LARGE SCALE GENOMIC DNA]</scope>
    <source>
        <strain evidence="2 3">2208YS6-2-32</strain>
    </source>
</reference>
<sequence>MTRVLVVREEAAARDTARQLSALGRDPVSCPLEEVVRLRTPVPQTTFDGFVVTSAQAAEALADAFPNDNRICFAVGEATANAVRACGFENVAAGDGRAETLPRLVESAFGHALPGATLLYAAGRNRTGALEAAVTGTSIALRAWEVYDIVRRTPPDREIDALFQGDAIGAVLLLSKAQAMAFADILLPRFEALQPPPRLLCLSARIAEAFPARARELIKISDAPSLVSLFERL</sequence>
<gene>
    <name evidence="2" type="ORF">U0C82_04555</name>
</gene>
<name>A0ABU5HZ72_9HYPH</name>